<evidence type="ECO:0000313" key="2">
    <source>
        <dbReference type="EMBL" id="MQM17539.1"/>
    </source>
</evidence>
<feature type="non-terminal residue" evidence="2">
    <location>
        <position position="1"/>
    </location>
</feature>
<accession>A0A843XDM8</accession>
<organism evidence="2 3">
    <name type="scientific">Colocasia esculenta</name>
    <name type="common">Wild taro</name>
    <name type="synonym">Arum esculentum</name>
    <dbReference type="NCBI Taxonomy" id="4460"/>
    <lineage>
        <taxon>Eukaryota</taxon>
        <taxon>Viridiplantae</taxon>
        <taxon>Streptophyta</taxon>
        <taxon>Embryophyta</taxon>
        <taxon>Tracheophyta</taxon>
        <taxon>Spermatophyta</taxon>
        <taxon>Magnoliopsida</taxon>
        <taxon>Liliopsida</taxon>
        <taxon>Araceae</taxon>
        <taxon>Aroideae</taxon>
        <taxon>Colocasieae</taxon>
        <taxon>Colocasia</taxon>
    </lineage>
</organism>
<reference evidence="2" key="1">
    <citation type="submission" date="2017-07" db="EMBL/GenBank/DDBJ databases">
        <title>Taro Niue Genome Assembly and Annotation.</title>
        <authorList>
            <person name="Atibalentja N."/>
            <person name="Keating K."/>
            <person name="Fields C.J."/>
        </authorList>
    </citation>
    <scope>NUCLEOTIDE SEQUENCE</scope>
    <source>
        <strain evidence="2">Niue_2</strain>
        <tissue evidence="2">Leaf</tissue>
    </source>
</reference>
<protein>
    <submittedName>
        <fullName evidence="2">Uncharacterized protein</fullName>
    </submittedName>
</protein>
<proteinExistence type="predicted"/>
<gene>
    <name evidence="2" type="ORF">Taro_050512</name>
</gene>
<evidence type="ECO:0000256" key="1">
    <source>
        <dbReference type="SAM" id="MobiDB-lite"/>
    </source>
</evidence>
<dbReference type="EMBL" id="NMUH01007609">
    <property type="protein sequence ID" value="MQM17539.1"/>
    <property type="molecule type" value="Genomic_DNA"/>
</dbReference>
<name>A0A843XDM8_COLES</name>
<dbReference type="Proteomes" id="UP000652761">
    <property type="component" value="Unassembled WGS sequence"/>
</dbReference>
<sequence length="63" mass="6656">QNVPEETHAMAAPEMVATIDRAGNGRANSAFPGLTRTGPGSKHKAVTQVGMEPPKRCRFLPAV</sequence>
<evidence type="ECO:0000313" key="3">
    <source>
        <dbReference type="Proteomes" id="UP000652761"/>
    </source>
</evidence>
<comment type="caution">
    <text evidence="2">The sequence shown here is derived from an EMBL/GenBank/DDBJ whole genome shotgun (WGS) entry which is preliminary data.</text>
</comment>
<dbReference type="AlphaFoldDB" id="A0A843XDM8"/>
<feature type="region of interest" description="Disordered" evidence="1">
    <location>
        <begin position="24"/>
        <end position="51"/>
    </location>
</feature>
<keyword evidence="3" id="KW-1185">Reference proteome</keyword>